<evidence type="ECO:0000313" key="3">
    <source>
        <dbReference type="Proteomes" id="UP000831787"/>
    </source>
</evidence>
<name>A0ABY4EGY8_9BACI</name>
<dbReference type="Gene3D" id="3.40.630.30">
    <property type="match status" value="1"/>
</dbReference>
<feature type="domain" description="N-acetyltransferase" evidence="1">
    <location>
        <begin position="3"/>
        <end position="148"/>
    </location>
</feature>
<organism evidence="2 3">
    <name type="scientific">Halobacillus salinarum</name>
    <dbReference type="NCBI Taxonomy" id="2932257"/>
    <lineage>
        <taxon>Bacteria</taxon>
        <taxon>Bacillati</taxon>
        <taxon>Bacillota</taxon>
        <taxon>Bacilli</taxon>
        <taxon>Bacillales</taxon>
        <taxon>Bacillaceae</taxon>
        <taxon>Halobacillus</taxon>
    </lineage>
</organism>
<dbReference type="Proteomes" id="UP000831787">
    <property type="component" value="Chromosome"/>
</dbReference>
<protein>
    <submittedName>
        <fullName evidence="2">GNAT family N-acetyltransferase</fullName>
    </submittedName>
</protein>
<accession>A0ABY4EGY8</accession>
<reference evidence="2 3" key="1">
    <citation type="submission" date="2022-04" db="EMBL/GenBank/DDBJ databases">
        <title>Halobacillus sp. isolated from saltern.</title>
        <authorList>
            <person name="Won M."/>
            <person name="Lee C.-M."/>
            <person name="Woen H.-Y."/>
            <person name="Kwon S.-W."/>
        </authorList>
    </citation>
    <scope>NUCLEOTIDE SEQUENCE [LARGE SCALE GENOMIC DNA]</scope>
    <source>
        <strain evidence="2 3">SSBR10-3</strain>
    </source>
</reference>
<dbReference type="RefSeq" id="WP_244709138.1">
    <property type="nucleotide sequence ID" value="NZ_CP095073.1"/>
</dbReference>
<evidence type="ECO:0000259" key="1">
    <source>
        <dbReference type="PROSITE" id="PS51186"/>
    </source>
</evidence>
<dbReference type="SUPFAM" id="SSF55729">
    <property type="entry name" value="Acyl-CoA N-acyltransferases (Nat)"/>
    <property type="match status" value="1"/>
</dbReference>
<dbReference type="CDD" id="cd04301">
    <property type="entry name" value="NAT_SF"/>
    <property type="match status" value="1"/>
</dbReference>
<dbReference type="EMBL" id="CP095073">
    <property type="protein sequence ID" value="UOQ43735.1"/>
    <property type="molecule type" value="Genomic_DNA"/>
</dbReference>
<dbReference type="PROSITE" id="PS51186">
    <property type="entry name" value="GNAT"/>
    <property type="match status" value="1"/>
</dbReference>
<evidence type="ECO:0000313" key="2">
    <source>
        <dbReference type="EMBL" id="UOQ43735.1"/>
    </source>
</evidence>
<dbReference type="InterPro" id="IPR016181">
    <property type="entry name" value="Acyl_CoA_acyltransferase"/>
</dbReference>
<sequence>MNNVIRSLSRHEIEDCIDLYIKVFNSKPWNEEWSYDIARERLTDMYNTPKFLGLTLYQGSELVGFIGGNKKRKPQEIVFYIAELCIKNDIQGKGLGSMLLEFLEEQLSEDKVSSIYLLTSNDGLAERFYIKKNYEMNENRIVMRKTLN</sequence>
<gene>
    <name evidence="2" type="ORF">MUN89_17895</name>
</gene>
<keyword evidence="3" id="KW-1185">Reference proteome</keyword>
<proteinExistence type="predicted"/>
<dbReference type="InterPro" id="IPR000182">
    <property type="entry name" value="GNAT_dom"/>
</dbReference>
<dbReference type="Pfam" id="PF00583">
    <property type="entry name" value="Acetyltransf_1"/>
    <property type="match status" value="1"/>
</dbReference>